<dbReference type="InterPro" id="IPR017601">
    <property type="entry name" value="DGQHR-contain_dom"/>
</dbReference>
<evidence type="ECO:0000313" key="1">
    <source>
        <dbReference type="EMBL" id="MBD1367561.1"/>
    </source>
</evidence>
<organism evidence="1 2">
    <name type="scientific">Mucilaginibacter pankratovii</name>
    <dbReference type="NCBI Taxonomy" id="2772110"/>
    <lineage>
        <taxon>Bacteria</taxon>
        <taxon>Pseudomonadati</taxon>
        <taxon>Bacteroidota</taxon>
        <taxon>Sphingobacteriia</taxon>
        <taxon>Sphingobacteriales</taxon>
        <taxon>Sphingobacteriaceae</taxon>
        <taxon>Mucilaginibacter</taxon>
    </lineage>
</organism>
<evidence type="ECO:0000313" key="2">
    <source>
        <dbReference type="Proteomes" id="UP000606600"/>
    </source>
</evidence>
<comment type="caution">
    <text evidence="1">The sequence shown here is derived from an EMBL/GenBank/DDBJ whole genome shotgun (WGS) entry which is preliminary data.</text>
</comment>
<dbReference type="NCBIfam" id="TIGR03187">
    <property type="entry name" value="DGQHR"/>
    <property type="match status" value="1"/>
</dbReference>
<reference evidence="1 2" key="1">
    <citation type="submission" date="2020-09" db="EMBL/GenBank/DDBJ databases">
        <title>Novel species of Mucilaginibacter isolated from a glacier on the Tibetan Plateau.</title>
        <authorList>
            <person name="Liu Q."/>
            <person name="Xin Y.-H."/>
        </authorList>
    </citation>
    <scope>NUCLEOTIDE SEQUENCE [LARGE SCALE GENOMIC DNA]</scope>
    <source>
        <strain evidence="1 2">ZT4R22</strain>
    </source>
</reference>
<protein>
    <submittedName>
        <fullName evidence="1">DGQHR domain-containing protein</fullName>
    </submittedName>
</protein>
<dbReference type="EMBL" id="JACWMY010000023">
    <property type="protein sequence ID" value="MBD1367561.1"/>
    <property type="molecule type" value="Genomic_DNA"/>
</dbReference>
<gene>
    <name evidence="1" type="ORF">IDJ77_27380</name>
</gene>
<dbReference type="Pfam" id="PF14072">
    <property type="entry name" value="DndB"/>
    <property type="match status" value="1"/>
</dbReference>
<dbReference type="CDD" id="cd16413">
    <property type="entry name" value="DGQHR_domain"/>
    <property type="match status" value="1"/>
</dbReference>
<dbReference type="InterPro" id="IPR017642">
    <property type="entry name" value="DNA_S_mod_DndB"/>
</dbReference>
<sequence length="760" mass="88473">MIEDLRFTLLDYLLPEDDIQSQLRLKKLDVYKESYNNGSSALQDKIDAGWEIDTVLKSKTKVFKAKENDTLFKDKVWALFAQLGFTTLNTESFDFCYDKKDYALTHHIDVFAKDDETVLIIECRSSVKNVSCDFGDELEQIKHKKAGIINTIHAVFPQTKPKIKYILCTRNIGLLSENETTLNKIDAIHFPEEVIDYYYALSAQLGTAARYQLLGSLFAGQEIPDLDNKIPAIEGKMGGHTYYSFSIEPEKLLKIGYVLHRNKANENMMPTYQRLIKKTRLKEIHKFIEEDGGYFPNSIIINIVSDRSKELYFERSSNQVIDSISKIGILHLPKKYRSAYIIDGQHRLYGYSNSVYKNTNTIPVVALVNLERSEQVRLFMQINENQKPVSKDLRNTLDADLLWDSESYIDQIRALKSRIAIKLGEDRNSPFYNKITIGEDKKSISTQQIGITLNKCDFLGKVKAKIIEKPGTFYFGNLNRAYLNISDFLIRCFTYLKNGLGELWDQEGNIIVINKGFYGITLLLNDCVNHLKTHDIIDNNTSPKEIFEEMADYLNSIISFYKNIEESKANELKSAYGMPGDAKYWRTLQVAVKADFPEIHFEGLIEYLKREEKENNETAFRYIREIENSYLKTVVQQKLEEEFSKNWFKKGVPEKIYTEATTAAARKNREIDEEEDEKLPWDQLHLIDYREIIVKNWPKLFESIFTKPGEEKIPGGKEAKTKWMVELNRIRNENYHTYYVTSEELSFIQEIYDWLFKINR</sequence>
<name>A0ABR7WZ43_9SPHI</name>
<proteinExistence type="predicted"/>
<dbReference type="Proteomes" id="UP000606600">
    <property type="component" value="Unassembled WGS sequence"/>
</dbReference>
<accession>A0ABR7WZ43</accession>
<keyword evidence="2" id="KW-1185">Reference proteome</keyword>
<dbReference type="RefSeq" id="WP_191192194.1">
    <property type="nucleotide sequence ID" value="NZ_JACWMY010000023.1"/>
</dbReference>